<keyword evidence="2" id="KW-1185">Reference proteome</keyword>
<dbReference type="RefSeq" id="WP_013488678.1">
    <property type="nucleotide sequence ID" value="NC_014829.1"/>
</dbReference>
<proteinExistence type="predicted"/>
<dbReference type="InterPro" id="IPR044925">
    <property type="entry name" value="His-Me_finger_sf"/>
</dbReference>
<dbReference type="Proteomes" id="UP000001401">
    <property type="component" value="Chromosome"/>
</dbReference>
<dbReference type="HOGENOM" id="CLU_1465397_0_0_9"/>
<accession>E6U1H9</accession>
<protein>
    <submittedName>
        <fullName evidence="1">Uncharacterized protein</fullName>
    </submittedName>
</protein>
<reference evidence="1" key="1">
    <citation type="submission" date="2010-12" db="EMBL/GenBank/DDBJ databases">
        <title>Complete sequence of Bacillus cellulosilyticus DSM 2522.</title>
        <authorList>
            <consortium name="US DOE Joint Genome Institute"/>
            <person name="Lucas S."/>
            <person name="Copeland A."/>
            <person name="Lapidus A."/>
            <person name="Cheng J.-F."/>
            <person name="Bruce D."/>
            <person name="Goodwin L."/>
            <person name="Pitluck S."/>
            <person name="Chertkov O."/>
            <person name="Detter J.C."/>
            <person name="Han C."/>
            <person name="Tapia R."/>
            <person name="Land M."/>
            <person name="Hauser L."/>
            <person name="Jeffries C."/>
            <person name="Kyrpides N."/>
            <person name="Ivanova N."/>
            <person name="Mikhailova N."/>
            <person name="Brumm P."/>
            <person name="Mead D."/>
            <person name="Woyke T."/>
        </authorList>
    </citation>
    <scope>NUCLEOTIDE SEQUENCE [LARGE SCALE GENOMIC DNA]</scope>
    <source>
        <strain evidence="1">DSM 2522</strain>
    </source>
</reference>
<dbReference type="EMBL" id="CP002394">
    <property type="protein sequence ID" value="ADU30342.1"/>
    <property type="molecule type" value="Genomic_DNA"/>
</dbReference>
<dbReference type="KEGG" id="bco:Bcell_2081"/>
<organism evidence="1 2">
    <name type="scientific">Evansella cellulosilytica (strain ATCC 21833 / DSM 2522 / FERM P-1141 / JCM 9156 / N-4)</name>
    <name type="common">Bacillus cellulosilyticus</name>
    <dbReference type="NCBI Taxonomy" id="649639"/>
    <lineage>
        <taxon>Bacteria</taxon>
        <taxon>Bacillati</taxon>
        <taxon>Bacillota</taxon>
        <taxon>Bacilli</taxon>
        <taxon>Bacillales</taxon>
        <taxon>Bacillaceae</taxon>
        <taxon>Evansella</taxon>
    </lineage>
</organism>
<evidence type="ECO:0000313" key="2">
    <source>
        <dbReference type="Proteomes" id="UP000001401"/>
    </source>
</evidence>
<sequence>MISKEILDNTAPLPEFDQHYRVDLEKGRIYSLVTKRWLGEKAQGIRKNEYKMTTLKRNDGYNIRMYVHEVVYSAGSQQTKSEWREKSFTTDKDGKLIPFPLTVNHKNRNKHDNAYSNLILCPHKQQFTPDVIEDIVSKRKRLTKDEVIMIRQEFLEWEGTKTDFCLMMKDIVGVSFNTIESIINYKSHKNVKLEGDE</sequence>
<dbReference type="AlphaFoldDB" id="E6U1H9"/>
<dbReference type="Gene3D" id="3.90.75.20">
    <property type="match status" value="1"/>
</dbReference>
<gene>
    <name evidence="1" type="ordered locus">Bcell_2081</name>
</gene>
<evidence type="ECO:0000313" key="1">
    <source>
        <dbReference type="EMBL" id="ADU30342.1"/>
    </source>
</evidence>
<dbReference type="STRING" id="649639.Bcell_2081"/>
<dbReference type="SUPFAM" id="SSF54060">
    <property type="entry name" value="His-Me finger endonucleases"/>
    <property type="match status" value="1"/>
</dbReference>
<name>E6U1H9_EVAC2</name>
<dbReference type="OrthoDB" id="2943738at2"/>